<protein>
    <recommendedName>
        <fullName evidence="4">Protein TAR1</fullName>
    </recommendedName>
</protein>
<dbReference type="AlphaFoldDB" id="A0AAV9A2T9"/>
<organism evidence="2 3">
    <name type="scientific">Acorus gramineus</name>
    <name type="common">Dwarf sweet flag</name>
    <dbReference type="NCBI Taxonomy" id="55184"/>
    <lineage>
        <taxon>Eukaryota</taxon>
        <taxon>Viridiplantae</taxon>
        <taxon>Streptophyta</taxon>
        <taxon>Embryophyta</taxon>
        <taxon>Tracheophyta</taxon>
        <taxon>Spermatophyta</taxon>
        <taxon>Magnoliopsida</taxon>
        <taxon>Liliopsida</taxon>
        <taxon>Acoraceae</taxon>
        <taxon>Acorus</taxon>
    </lineage>
</organism>
<feature type="compositionally biased region" description="Basic residues" evidence="1">
    <location>
        <begin position="61"/>
        <end position="76"/>
    </location>
</feature>
<comment type="caution">
    <text evidence="2">The sequence shown here is derived from an EMBL/GenBank/DDBJ whole genome shotgun (WGS) entry which is preliminary data.</text>
</comment>
<gene>
    <name evidence="2" type="ORF">QJS04_geneDACA011495</name>
</gene>
<reference evidence="2" key="2">
    <citation type="submission" date="2023-06" db="EMBL/GenBank/DDBJ databases">
        <authorList>
            <person name="Ma L."/>
            <person name="Liu K.-W."/>
            <person name="Li Z."/>
            <person name="Hsiao Y.-Y."/>
            <person name="Qi Y."/>
            <person name="Fu T."/>
            <person name="Tang G."/>
            <person name="Zhang D."/>
            <person name="Sun W.-H."/>
            <person name="Liu D.-K."/>
            <person name="Li Y."/>
            <person name="Chen G.-Z."/>
            <person name="Liu X.-D."/>
            <person name="Liao X.-Y."/>
            <person name="Jiang Y.-T."/>
            <person name="Yu X."/>
            <person name="Hao Y."/>
            <person name="Huang J."/>
            <person name="Zhao X.-W."/>
            <person name="Ke S."/>
            <person name="Chen Y.-Y."/>
            <person name="Wu W.-L."/>
            <person name="Hsu J.-L."/>
            <person name="Lin Y.-F."/>
            <person name="Huang M.-D."/>
            <person name="Li C.-Y."/>
            <person name="Huang L."/>
            <person name="Wang Z.-W."/>
            <person name="Zhao X."/>
            <person name="Zhong W.-Y."/>
            <person name="Peng D.-H."/>
            <person name="Ahmad S."/>
            <person name="Lan S."/>
            <person name="Zhang J.-S."/>
            <person name="Tsai W.-C."/>
            <person name="Van De Peer Y."/>
            <person name="Liu Z.-J."/>
        </authorList>
    </citation>
    <scope>NUCLEOTIDE SEQUENCE</scope>
    <source>
        <strain evidence="2">SCP</strain>
        <tissue evidence="2">Leaves</tissue>
    </source>
</reference>
<evidence type="ECO:0000313" key="3">
    <source>
        <dbReference type="Proteomes" id="UP001179952"/>
    </source>
</evidence>
<feature type="region of interest" description="Disordered" evidence="1">
    <location>
        <begin position="101"/>
        <end position="129"/>
    </location>
</feature>
<feature type="region of interest" description="Disordered" evidence="1">
    <location>
        <begin position="1"/>
        <end position="24"/>
    </location>
</feature>
<accession>A0AAV9A2T9</accession>
<evidence type="ECO:0008006" key="4">
    <source>
        <dbReference type="Google" id="ProtNLM"/>
    </source>
</evidence>
<reference evidence="2" key="1">
    <citation type="journal article" date="2023" name="Nat. Commun.">
        <title>Diploid and tetraploid genomes of Acorus and the evolution of monocots.</title>
        <authorList>
            <person name="Ma L."/>
            <person name="Liu K.W."/>
            <person name="Li Z."/>
            <person name="Hsiao Y.Y."/>
            <person name="Qi Y."/>
            <person name="Fu T."/>
            <person name="Tang G.D."/>
            <person name="Zhang D."/>
            <person name="Sun W.H."/>
            <person name="Liu D.K."/>
            <person name="Li Y."/>
            <person name="Chen G.Z."/>
            <person name="Liu X.D."/>
            <person name="Liao X.Y."/>
            <person name="Jiang Y.T."/>
            <person name="Yu X."/>
            <person name="Hao Y."/>
            <person name="Huang J."/>
            <person name="Zhao X.W."/>
            <person name="Ke S."/>
            <person name="Chen Y.Y."/>
            <person name="Wu W.L."/>
            <person name="Hsu J.L."/>
            <person name="Lin Y.F."/>
            <person name="Huang M.D."/>
            <person name="Li C.Y."/>
            <person name="Huang L."/>
            <person name="Wang Z.W."/>
            <person name="Zhao X."/>
            <person name="Zhong W.Y."/>
            <person name="Peng D.H."/>
            <person name="Ahmad S."/>
            <person name="Lan S."/>
            <person name="Zhang J.S."/>
            <person name="Tsai W.C."/>
            <person name="Van de Peer Y."/>
            <person name="Liu Z.J."/>
        </authorList>
    </citation>
    <scope>NUCLEOTIDE SEQUENCE</scope>
    <source>
        <strain evidence="2">SCP</strain>
    </source>
</reference>
<dbReference type="InterPro" id="IPR044792">
    <property type="entry name" value="TAR1"/>
</dbReference>
<evidence type="ECO:0000313" key="2">
    <source>
        <dbReference type="EMBL" id="KAK1258484.1"/>
    </source>
</evidence>
<name>A0AAV9A2T9_ACOGR</name>
<proteinExistence type="predicted"/>
<dbReference type="PANTHER" id="PTHR47188">
    <property type="entry name" value="PROTEIN TAR1"/>
    <property type="match status" value="1"/>
</dbReference>
<dbReference type="GO" id="GO:0043457">
    <property type="term" value="P:regulation of cellular respiration"/>
    <property type="evidence" value="ECO:0007669"/>
    <property type="project" value="InterPro"/>
</dbReference>
<dbReference type="EMBL" id="JAUJYN010000016">
    <property type="protein sequence ID" value="KAK1258484.1"/>
    <property type="molecule type" value="Genomic_DNA"/>
</dbReference>
<sequence>MLPLEPFSEDRGRSTVHPTRGVPANQLPCASRVCTPVDSHACQTPWSVFQDGSDGEPADRCRKHAGARSWHARRARAATPIAPTTSPRVGSTTRALVAVTTRNGPHPEPSGGPAQHRSASDRGTPPAPIRFPPDNFKHSLTLFSKSFSSFPRGTCSLSVSRPYLASALFGLHSQTTRLAECASRCDRVRARRGSHPLRCPVPGDLGPVRH</sequence>
<keyword evidence="3" id="KW-1185">Reference proteome</keyword>
<dbReference type="PANTHER" id="PTHR47188:SF1">
    <property type="entry name" value="PROTEIN TAR1"/>
    <property type="match status" value="1"/>
</dbReference>
<evidence type="ECO:0000256" key="1">
    <source>
        <dbReference type="SAM" id="MobiDB-lite"/>
    </source>
</evidence>
<feature type="region of interest" description="Disordered" evidence="1">
    <location>
        <begin position="51"/>
        <end position="77"/>
    </location>
</feature>
<dbReference type="Proteomes" id="UP001179952">
    <property type="component" value="Unassembled WGS sequence"/>
</dbReference>